<sequence length="85" mass="9849">MASPEYQTYAKGLNPSKEKHEAFLEIEPRSGLLLHGVNNLQFNMFLKKMPEVALLENVSEGLLPVIWKEEEIDYYDGYKEAMEKD</sequence>
<keyword evidence="4" id="KW-0812">Transmembrane</keyword>
<reference evidence="8" key="1">
    <citation type="submission" date="2021-03" db="EMBL/GenBank/DDBJ databases">
        <authorList>
            <person name="Tran Van P."/>
        </authorList>
    </citation>
    <scope>NUCLEOTIDE SEQUENCE</scope>
</reference>
<keyword evidence="5" id="KW-1133">Transmembrane helix</keyword>
<evidence type="ECO:0000256" key="4">
    <source>
        <dbReference type="ARBA" id="ARBA00022692"/>
    </source>
</evidence>
<evidence type="ECO:0000313" key="8">
    <source>
        <dbReference type="EMBL" id="CAG2059780.1"/>
    </source>
</evidence>
<evidence type="ECO:0000313" key="9">
    <source>
        <dbReference type="Proteomes" id="UP001153148"/>
    </source>
</evidence>
<organism evidence="8 9">
    <name type="scientific">Timema podura</name>
    <name type="common">Walking stick</name>
    <dbReference type="NCBI Taxonomy" id="61482"/>
    <lineage>
        <taxon>Eukaryota</taxon>
        <taxon>Metazoa</taxon>
        <taxon>Ecdysozoa</taxon>
        <taxon>Arthropoda</taxon>
        <taxon>Hexapoda</taxon>
        <taxon>Insecta</taxon>
        <taxon>Pterygota</taxon>
        <taxon>Neoptera</taxon>
        <taxon>Polyneoptera</taxon>
        <taxon>Phasmatodea</taxon>
        <taxon>Timematodea</taxon>
        <taxon>Timematoidea</taxon>
        <taxon>Timematidae</taxon>
        <taxon>Timema</taxon>
    </lineage>
</organism>
<evidence type="ECO:0000256" key="6">
    <source>
        <dbReference type="ARBA" id="ARBA00023136"/>
    </source>
</evidence>
<keyword evidence="9" id="KW-1185">Reference proteome</keyword>
<dbReference type="Pfam" id="PF01130">
    <property type="entry name" value="CD36"/>
    <property type="match status" value="1"/>
</dbReference>
<comment type="similarity">
    <text evidence="2">Belongs to the CD36 family.</text>
</comment>
<name>A0ABN7P2P1_TIMPD</name>
<keyword evidence="3" id="KW-1003">Cell membrane</keyword>
<keyword evidence="7" id="KW-0325">Glycoprotein</keyword>
<dbReference type="InterPro" id="IPR002159">
    <property type="entry name" value="CD36_fam"/>
</dbReference>
<dbReference type="Proteomes" id="UP001153148">
    <property type="component" value="Unassembled WGS sequence"/>
</dbReference>
<comment type="caution">
    <text evidence="8">The sequence shown here is derived from an EMBL/GenBank/DDBJ whole genome shotgun (WGS) entry which is preliminary data.</text>
</comment>
<dbReference type="PANTHER" id="PTHR11923:SF93">
    <property type="entry name" value="GH07959P-RELATED"/>
    <property type="match status" value="1"/>
</dbReference>
<evidence type="ECO:0000256" key="7">
    <source>
        <dbReference type="ARBA" id="ARBA00023180"/>
    </source>
</evidence>
<evidence type="ECO:0000256" key="3">
    <source>
        <dbReference type="ARBA" id="ARBA00022475"/>
    </source>
</evidence>
<evidence type="ECO:0000256" key="1">
    <source>
        <dbReference type="ARBA" id="ARBA00004236"/>
    </source>
</evidence>
<dbReference type="PANTHER" id="PTHR11923">
    <property type="entry name" value="SCAVENGER RECEPTOR CLASS B TYPE-1 SR-B1"/>
    <property type="match status" value="1"/>
</dbReference>
<dbReference type="EMBL" id="CAJPIN010010497">
    <property type="protein sequence ID" value="CAG2059780.1"/>
    <property type="molecule type" value="Genomic_DNA"/>
</dbReference>
<keyword evidence="6" id="KW-0472">Membrane</keyword>
<comment type="subcellular location">
    <subcellularLocation>
        <location evidence="1">Cell membrane</location>
    </subcellularLocation>
</comment>
<protein>
    <submittedName>
        <fullName evidence="8">Uncharacterized protein</fullName>
    </submittedName>
</protein>
<accession>A0ABN7P2P1</accession>
<evidence type="ECO:0000256" key="2">
    <source>
        <dbReference type="ARBA" id="ARBA00010532"/>
    </source>
</evidence>
<gene>
    <name evidence="8" type="ORF">TPAB3V08_LOCUS6739</name>
</gene>
<proteinExistence type="inferred from homology"/>
<evidence type="ECO:0000256" key="5">
    <source>
        <dbReference type="ARBA" id="ARBA00022989"/>
    </source>
</evidence>